<dbReference type="OrthoDB" id="44338at2"/>
<dbReference type="PROSITE" id="PS50293">
    <property type="entry name" value="TPR_REGION"/>
    <property type="match status" value="1"/>
</dbReference>
<evidence type="ECO:0000313" key="5">
    <source>
        <dbReference type="EMBL" id="SHF04114.1"/>
    </source>
</evidence>
<keyword evidence="4" id="KW-0175">Coiled coil</keyword>
<proteinExistence type="predicted"/>
<dbReference type="EMBL" id="FQUI01000030">
    <property type="protein sequence ID" value="SHF04114.1"/>
    <property type="molecule type" value="Genomic_DNA"/>
</dbReference>
<dbReference type="AlphaFoldDB" id="A0A1M4YE55"/>
<feature type="repeat" description="TPR" evidence="3">
    <location>
        <begin position="136"/>
        <end position="169"/>
    </location>
</feature>
<dbReference type="PANTHER" id="PTHR44858">
    <property type="entry name" value="TETRATRICOPEPTIDE REPEAT PROTEIN 6"/>
    <property type="match status" value="1"/>
</dbReference>
<keyword evidence="1" id="KW-0677">Repeat</keyword>
<dbReference type="SMART" id="SM00028">
    <property type="entry name" value="TPR"/>
    <property type="match status" value="5"/>
</dbReference>
<dbReference type="PANTHER" id="PTHR44858:SF1">
    <property type="entry name" value="UDP-N-ACETYLGLUCOSAMINE--PEPTIDE N-ACETYLGLUCOSAMINYLTRANSFERASE SPINDLY-RELATED"/>
    <property type="match status" value="1"/>
</dbReference>
<accession>A0A1M4YE55</accession>
<evidence type="ECO:0000256" key="3">
    <source>
        <dbReference type="PROSITE-ProRule" id="PRU00339"/>
    </source>
</evidence>
<dbReference type="InterPro" id="IPR019734">
    <property type="entry name" value="TPR_rpt"/>
</dbReference>
<dbReference type="Gene3D" id="1.25.40.10">
    <property type="entry name" value="Tetratricopeptide repeat domain"/>
    <property type="match status" value="2"/>
</dbReference>
<dbReference type="SUPFAM" id="SSF48452">
    <property type="entry name" value="TPR-like"/>
    <property type="match status" value="2"/>
</dbReference>
<dbReference type="STRING" id="1122195.SAMN02745164_01660"/>
<name>A0A1M4YE55_MARH1</name>
<organism evidence="5 6">
    <name type="scientific">Marinitoga hydrogenitolerans (strain DSM 16785 / JCM 12826 / AT1271)</name>
    <dbReference type="NCBI Taxonomy" id="1122195"/>
    <lineage>
        <taxon>Bacteria</taxon>
        <taxon>Thermotogati</taxon>
        <taxon>Thermotogota</taxon>
        <taxon>Thermotogae</taxon>
        <taxon>Petrotogales</taxon>
        <taxon>Petrotogaceae</taxon>
        <taxon>Marinitoga</taxon>
    </lineage>
</organism>
<evidence type="ECO:0000256" key="1">
    <source>
        <dbReference type="ARBA" id="ARBA00022737"/>
    </source>
</evidence>
<feature type="repeat" description="TPR" evidence="3">
    <location>
        <begin position="204"/>
        <end position="237"/>
    </location>
</feature>
<sequence length="589" mass="68956">MGLKYAIVYLDLKPEYAKLYNLPVKMPILVDDMKNITDKNKLPLNVILRGLEAQYEISKDEYYKSYLVYFYYEAFKDALNKNDFENANLYLNKAKKIGGEDYRFNFYRSLLLKKSGQDELAELELKESIVKNPNFYLGHFELGNLMFERKIYEEALEAYKNALELNPEFIIPRLKIADIYIENGLFSEAIEELNTILKKDPEFPAAYVRLGILFNQLQRFEDAIKIQEKGLAKDPENYELLYNIAYTYAKLGRHIEATKKLEKAADIYEEDFILHELSISYRNIGEYIKAYETAKKALEIAKEENKNLILLLLVKLSAIIGDIESTKKYYEMLKNTEFEISAKTFYMFSLLSNDEIDIAKKISIELNNYGMYGNMPLIIDNIDSYLDYLENIADKNYVESLINSFDEYGEIDKLGLYRNLKKNNIEIMNLIKEEPSEDIDGIELLLNAYLLSGIDYGLSERVSTLLTKYIWKDGKGILISRFLLRFYQDRVFGNLSSLDVFVNDIIEEMKDLHFELARFISDYELNLIDFDTLLEYSIDSFENIIIVLLSYMHIQPTLEEIQNSKFEDLKVEKLILWASELDNLIKTLK</sequence>
<keyword evidence="6" id="KW-1185">Reference proteome</keyword>
<keyword evidence="2 3" id="KW-0802">TPR repeat</keyword>
<dbReference type="RefSeq" id="WP_072865333.1">
    <property type="nucleotide sequence ID" value="NZ_FQUI01000030.1"/>
</dbReference>
<feature type="coiled-coil region" evidence="4">
    <location>
        <begin position="284"/>
        <end position="311"/>
    </location>
</feature>
<dbReference type="GO" id="GO:0046813">
    <property type="term" value="P:receptor-mediated virion attachment to host cell"/>
    <property type="evidence" value="ECO:0007669"/>
    <property type="project" value="TreeGrafter"/>
</dbReference>
<protein>
    <submittedName>
        <fullName evidence="5">Tetratricopeptide repeat-containing protein</fullName>
    </submittedName>
</protein>
<dbReference type="Pfam" id="PF13431">
    <property type="entry name" value="TPR_17"/>
    <property type="match status" value="1"/>
</dbReference>
<dbReference type="Proteomes" id="UP000184334">
    <property type="component" value="Unassembled WGS sequence"/>
</dbReference>
<comment type="caution">
    <text evidence="5">The sequence shown here is derived from an EMBL/GenBank/DDBJ whole genome shotgun (WGS) entry which is preliminary data.</text>
</comment>
<reference evidence="5" key="1">
    <citation type="submission" date="2016-11" db="EMBL/GenBank/DDBJ databases">
        <authorList>
            <person name="Varghese N."/>
            <person name="Submissions S."/>
        </authorList>
    </citation>
    <scope>NUCLEOTIDE SEQUENCE [LARGE SCALE GENOMIC DNA]</scope>
    <source>
        <strain evidence="5">DSM 16785</strain>
    </source>
</reference>
<dbReference type="GO" id="GO:0009279">
    <property type="term" value="C:cell outer membrane"/>
    <property type="evidence" value="ECO:0007669"/>
    <property type="project" value="TreeGrafter"/>
</dbReference>
<evidence type="ECO:0000256" key="4">
    <source>
        <dbReference type="SAM" id="Coils"/>
    </source>
</evidence>
<dbReference type="Pfam" id="PF14559">
    <property type="entry name" value="TPR_19"/>
    <property type="match status" value="1"/>
</dbReference>
<dbReference type="InterPro" id="IPR011990">
    <property type="entry name" value="TPR-like_helical_dom_sf"/>
</dbReference>
<gene>
    <name evidence="5" type="ORF">SAMN02745164_01660</name>
</gene>
<dbReference type="InterPro" id="IPR050498">
    <property type="entry name" value="Ycf3"/>
</dbReference>
<dbReference type="PROSITE" id="PS50005">
    <property type="entry name" value="TPR"/>
    <property type="match status" value="2"/>
</dbReference>
<evidence type="ECO:0000313" key="6">
    <source>
        <dbReference type="Proteomes" id="UP000184334"/>
    </source>
</evidence>
<evidence type="ECO:0000256" key="2">
    <source>
        <dbReference type="ARBA" id="ARBA00022803"/>
    </source>
</evidence>